<name>A0A1W9NYV1_UNCC3</name>
<evidence type="ECO:0000256" key="1">
    <source>
        <dbReference type="SAM" id="MobiDB-lite"/>
    </source>
</evidence>
<gene>
    <name evidence="4" type="ORF">B5M47_01285</name>
</gene>
<keyword evidence="2" id="KW-0812">Transmembrane</keyword>
<feature type="transmembrane region" description="Helical" evidence="2">
    <location>
        <begin position="18"/>
        <end position="35"/>
    </location>
</feature>
<dbReference type="STRING" id="1968527.B5M47_01285"/>
<keyword evidence="2" id="KW-1133">Transmembrane helix</keyword>
<evidence type="ECO:0000259" key="3">
    <source>
        <dbReference type="Pfam" id="PF14238"/>
    </source>
</evidence>
<dbReference type="InterPro" id="IPR025641">
    <property type="entry name" value="DUF4340"/>
</dbReference>
<feature type="region of interest" description="Disordered" evidence="1">
    <location>
        <begin position="218"/>
        <end position="238"/>
    </location>
</feature>
<evidence type="ECO:0000256" key="2">
    <source>
        <dbReference type="SAM" id="Phobius"/>
    </source>
</evidence>
<dbReference type="AlphaFoldDB" id="A0A1W9NYV1"/>
<keyword evidence="2" id="KW-0472">Membrane</keyword>
<sequence length="332" mass="37595">MVLILRFASPIVLKNKNILLLFILVFLIGIGYLLTRGLPWGRGETKLFPHFNKEEVNRIEVKKGDDEIKLIKENSRWVVETKEKALADEQKVANLLETTGGLSRSELISTNPEKQKDMQVDESGIRIRLFRDDSLTADYYLGKSGPGYGTTYIRKEGEDRVYLVSEWLSGFSPTAEWRNLVVLKFVADDVSSVAVWHQGNSFTLEKKDGEWKLTGEEKSQALENSLEPGSKESPAKGSLDSKKIQTFITTLSSLRANDLQMKGNLELAGLNNPQWKYVINLKDGSLYELAIGNQDENEDYFVKTNQSEIIYILPSYTVEDFPQKIEDLVSSD</sequence>
<protein>
    <recommendedName>
        <fullName evidence="3">DUF4340 domain-containing protein</fullName>
    </recommendedName>
</protein>
<organism evidence="4 5">
    <name type="scientific">candidate division CPR3 bacterium 4484_211</name>
    <dbReference type="NCBI Taxonomy" id="1968527"/>
    <lineage>
        <taxon>Bacteria</taxon>
        <taxon>Bacteria division CPR3</taxon>
    </lineage>
</organism>
<accession>A0A1W9NYV1</accession>
<dbReference type="Pfam" id="PF14238">
    <property type="entry name" value="DUF4340"/>
    <property type="match status" value="1"/>
</dbReference>
<proteinExistence type="predicted"/>
<reference evidence="5" key="1">
    <citation type="submission" date="2017-03" db="EMBL/GenBank/DDBJ databases">
        <title>Novel pathways for hydrocarbon cycling and metabolic interdependencies in hydrothermal sediment communities.</title>
        <authorList>
            <person name="Dombrowski N."/>
            <person name="Seitz K."/>
            <person name="Teske A."/>
            <person name="Baker B."/>
        </authorList>
    </citation>
    <scope>NUCLEOTIDE SEQUENCE [LARGE SCALE GENOMIC DNA]</scope>
</reference>
<dbReference type="EMBL" id="MZGJ01000005">
    <property type="protein sequence ID" value="OQX51321.1"/>
    <property type="molecule type" value="Genomic_DNA"/>
</dbReference>
<dbReference type="Proteomes" id="UP000192520">
    <property type="component" value="Unassembled WGS sequence"/>
</dbReference>
<comment type="caution">
    <text evidence="4">The sequence shown here is derived from an EMBL/GenBank/DDBJ whole genome shotgun (WGS) entry which is preliminary data.</text>
</comment>
<feature type="domain" description="DUF4340" evidence="3">
    <location>
        <begin position="77"/>
        <end position="273"/>
    </location>
</feature>
<evidence type="ECO:0000313" key="5">
    <source>
        <dbReference type="Proteomes" id="UP000192520"/>
    </source>
</evidence>
<feature type="compositionally biased region" description="Basic and acidic residues" evidence="1">
    <location>
        <begin position="229"/>
        <end position="238"/>
    </location>
</feature>
<evidence type="ECO:0000313" key="4">
    <source>
        <dbReference type="EMBL" id="OQX51321.1"/>
    </source>
</evidence>